<proteinExistence type="inferred from homology"/>
<name>A0A0G3G7P3_9GAMM</name>
<evidence type="ECO:0000313" key="6">
    <source>
        <dbReference type="EMBL" id="AKJ94896.1"/>
    </source>
</evidence>
<dbReference type="PATRIC" id="fig|106634.4.peg.1174"/>
<comment type="similarity">
    <text evidence="5">Belongs to the creatininase superfamily.</text>
</comment>
<dbReference type="InterPro" id="IPR024087">
    <property type="entry name" value="Creatininase-like_sf"/>
</dbReference>
<dbReference type="AlphaFoldDB" id="A0A0G3G7P3"/>
<dbReference type="Pfam" id="PF02633">
    <property type="entry name" value="Creatininase"/>
    <property type="match status" value="1"/>
</dbReference>
<dbReference type="RefSeq" id="WP_047251046.1">
    <property type="nucleotide sequence ID" value="NZ_CP011367.1"/>
</dbReference>
<evidence type="ECO:0000256" key="3">
    <source>
        <dbReference type="ARBA" id="ARBA00022801"/>
    </source>
</evidence>
<dbReference type="OrthoDB" id="9801445at2"/>
<dbReference type="GO" id="GO:0046872">
    <property type="term" value="F:metal ion binding"/>
    <property type="evidence" value="ECO:0007669"/>
    <property type="project" value="UniProtKB-KW"/>
</dbReference>
<dbReference type="SUPFAM" id="SSF102215">
    <property type="entry name" value="Creatininase"/>
    <property type="match status" value="1"/>
</dbReference>
<dbReference type="InterPro" id="IPR003785">
    <property type="entry name" value="Creatininase/forma_Hydrolase"/>
</dbReference>
<keyword evidence="2" id="KW-0479">Metal-binding</keyword>
<dbReference type="Gene3D" id="3.40.50.10310">
    <property type="entry name" value="Creatininase"/>
    <property type="match status" value="1"/>
</dbReference>
<dbReference type="PANTHER" id="PTHR35005:SF1">
    <property type="entry name" value="2-AMINO-5-FORMYLAMINO-6-RIBOSYLAMINOPYRIMIDIN-4(3H)-ONE 5'-MONOPHOSPHATE DEFORMYLASE"/>
    <property type="match status" value="1"/>
</dbReference>
<keyword evidence="3" id="KW-0378">Hydrolase</keyword>
<evidence type="ECO:0000313" key="7">
    <source>
        <dbReference type="Proteomes" id="UP000064201"/>
    </source>
</evidence>
<evidence type="ECO:0000256" key="2">
    <source>
        <dbReference type="ARBA" id="ARBA00022723"/>
    </source>
</evidence>
<sequence length="267" mass="28498">MNADNLPWWQHHTSDGIAALAARDAVAILPLSAIEQHGPHLPLDTDYRIGLGLLQAACETMAEDLPLAVLPPVAIATSTEHTGFPGTLSLQPETALATLRDIGDSVSRSGLRRLLLVNSHGGNTGICDLAALELRRAHGMLVVKHHYFTQPPPDASRIAPDELRHGLHGGLIETAMMRFLAPEHVRMEAAADAPSLGAELAEKLEVLEPEGRAAFAWMAGDLHPSGVVGDARGATAELGRQLVEHYARTLAATIRDAARFDLTHLAP</sequence>
<dbReference type="GO" id="GO:0009231">
    <property type="term" value="P:riboflavin biosynthetic process"/>
    <property type="evidence" value="ECO:0007669"/>
    <property type="project" value="TreeGrafter"/>
</dbReference>
<dbReference type="EMBL" id="CP011367">
    <property type="protein sequence ID" value="AKJ94896.1"/>
    <property type="molecule type" value="Genomic_DNA"/>
</dbReference>
<evidence type="ECO:0000256" key="4">
    <source>
        <dbReference type="ARBA" id="ARBA00022833"/>
    </source>
</evidence>
<evidence type="ECO:0000256" key="5">
    <source>
        <dbReference type="ARBA" id="ARBA00024029"/>
    </source>
</evidence>
<dbReference type="GO" id="GO:0016811">
    <property type="term" value="F:hydrolase activity, acting on carbon-nitrogen (but not peptide) bonds, in linear amides"/>
    <property type="evidence" value="ECO:0007669"/>
    <property type="project" value="TreeGrafter"/>
</dbReference>
<dbReference type="STRING" id="106634.TVD_05760"/>
<protein>
    <submittedName>
        <fullName evidence="6">Creatininase</fullName>
    </submittedName>
</protein>
<gene>
    <name evidence="6" type="ORF">TVD_05760</name>
</gene>
<organism evidence="6 7">
    <name type="scientific">Thioalkalivibrio versutus</name>
    <dbReference type="NCBI Taxonomy" id="106634"/>
    <lineage>
        <taxon>Bacteria</taxon>
        <taxon>Pseudomonadati</taxon>
        <taxon>Pseudomonadota</taxon>
        <taxon>Gammaproteobacteria</taxon>
        <taxon>Chromatiales</taxon>
        <taxon>Ectothiorhodospiraceae</taxon>
        <taxon>Thioalkalivibrio</taxon>
    </lineage>
</organism>
<dbReference type="PANTHER" id="PTHR35005">
    <property type="entry name" value="3-DEHYDRO-SCYLLO-INOSOSE HYDROLASE"/>
    <property type="match status" value="1"/>
</dbReference>
<reference evidence="6 7" key="1">
    <citation type="submission" date="2015-04" db="EMBL/GenBank/DDBJ databases">
        <title>Complete Sequence for the Genome of the Thioalkalivibrio versutus D301.</title>
        <authorList>
            <person name="Mu T."/>
            <person name="Zhou J."/>
            <person name="Xu X."/>
        </authorList>
    </citation>
    <scope>NUCLEOTIDE SEQUENCE [LARGE SCALE GENOMIC DNA]</scope>
    <source>
        <strain evidence="6 7">D301</strain>
    </source>
</reference>
<dbReference type="KEGG" id="tvr:TVD_05760"/>
<keyword evidence="7" id="KW-1185">Reference proteome</keyword>
<evidence type="ECO:0000256" key="1">
    <source>
        <dbReference type="ARBA" id="ARBA00001947"/>
    </source>
</evidence>
<comment type="cofactor">
    <cofactor evidence="1">
        <name>Zn(2+)</name>
        <dbReference type="ChEBI" id="CHEBI:29105"/>
    </cofactor>
</comment>
<keyword evidence="4" id="KW-0862">Zinc</keyword>
<dbReference type="Proteomes" id="UP000064201">
    <property type="component" value="Chromosome"/>
</dbReference>
<accession>A0A0G3G7P3</accession>